<accession>A0A9X1HRN1</accession>
<keyword evidence="4" id="KW-1185">Reference proteome</keyword>
<evidence type="ECO:0000313" key="3">
    <source>
        <dbReference type="EMBL" id="MCA6077252.1"/>
    </source>
</evidence>
<sequence length="105" mass="11626">MLLFIATVPALSQSKQEKEKFSSKCFGGKIEATIRHASPGQNNGEIVLDLPPGAGKVQIVWITVDKPVKGNREFKGLKAGYYSVHITDEKRCQSIIDNIQIKEIE</sequence>
<dbReference type="AlphaFoldDB" id="A0A9X1HRN1"/>
<dbReference type="RefSeq" id="WP_225698056.1">
    <property type="nucleotide sequence ID" value="NZ_JAIXNE010000002.1"/>
</dbReference>
<evidence type="ECO:0000313" key="2">
    <source>
        <dbReference type="EMBL" id="MCA6076124.1"/>
    </source>
</evidence>
<protein>
    <submittedName>
        <fullName evidence="1">Uncharacterized protein</fullName>
    </submittedName>
</protein>
<gene>
    <name evidence="1" type="ORF">LDX50_08705</name>
    <name evidence="2" type="ORF">LDX50_14675</name>
    <name evidence="3" type="ORF">LDX50_20395</name>
</gene>
<name>A0A9X1HRN1_9BACT</name>
<proteinExistence type="predicted"/>
<evidence type="ECO:0000313" key="4">
    <source>
        <dbReference type="Proteomes" id="UP001139409"/>
    </source>
</evidence>
<comment type="caution">
    <text evidence="1">The sequence shown here is derived from an EMBL/GenBank/DDBJ whole genome shotgun (WGS) entry which is preliminary data.</text>
</comment>
<reference evidence="1" key="1">
    <citation type="submission" date="2021-09" db="EMBL/GenBank/DDBJ databases">
        <title>Fulvivirga sp. isolated from coastal sediment.</title>
        <authorList>
            <person name="Yu H."/>
        </authorList>
    </citation>
    <scope>NUCLEOTIDE SEQUENCE</scope>
    <source>
        <strain evidence="1">1062</strain>
    </source>
</reference>
<dbReference type="EMBL" id="JAIXNE010000003">
    <property type="protein sequence ID" value="MCA6076124.1"/>
    <property type="molecule type" value="Genomic_DNA"/>
</dbReference>
<dbReference type="Proteomes" id="UP001139409">
    <property type="component" value="Unassembled WGS sequence"/>
</dbReference>
<dbReference type="EMBL" id="JAIXNE010000004">
    <property type="protein sequence ID" value="MCA6077252.1"/>
    <property type="molecule type" value="Genomic_DNA"/>
</dbReference>
<organism evidence="1 4">
    <name type="scientific">Fulvivirga sedimenti</name>
    <dbReference type="NCBI Taxonomy" id="2879465"/>
    <lineage>
        <taxon>Bacteria</taxon>
        <taxon>Pseudomonadati</taxon>
        <taxon>Bacteroidota</taxon>
        <taxon>Cytophagia</taxon>
        <taxon>Cytophagales</taxon>
        <taxon>Fulvivirgaceae</taxon>
        <taxon>Fulvivirga</taxon>
    </lineage>
</organism>
<evidence type="ECO:0000313" key="1">
    <source>
        <dbReference type="EMBL" id="MCA6074947.1"/>
    </source>
</evidence>
<dbReference type="EMBL" id="JAIXNE010000002">
    <property type="protein sequence ID" value="MCA6074947.1"/>
    <property type="molecule type" value="Genomic_DNA"/>
</dbReference>